<evidence type="ECO:0000256" key="3">
    <source>
        <dbReference type="ARBA" id="ARBA00022448"/>
    </source>
</evidence>
<dbReference type="AlphaFoldDB" id="A0A0U9I664"/>
<dbReference type="PRINTS" id="PR01130">
    <property type="entry name" value="DERENTRNSPRT"/>
</dbReference>
<reference evidence="9 10" key="1">
    <citation type="journal article" date="2014" name="Nat. Commun.">
        <title>Klebsormidium flaccidum genome reveals primary factors for plant terrestrial adaptation.</title>
        <authorList>
            <person name="Hori K."/>
            <person name="Maruyama F."/>
            <person name="Fujisawa T."/>
            <person name="Togashi T."/>
            <person name="Yamamoto N."/>
            <person name="Seo M."/>
            <person name="Sato S."/>
            <person name="Yamada T."/>
            <person name="Mori H."/>
            <person name="Tajima N."/>
            <person name="Moriyama T."/>
            <person name="Ikeuchi M."/>
            <person name="Watanabe M."/>
            <person name="Wada H."/>
            <person name="Kobayashi K."/>
            <person name="Saito M."/>
            <person name="Masuda T."/>
            <person name="Sasaki-Sekimoto Y."/>
            <person name="Mashiguchi K."/>
            <person name="Awai K."/>
            <person name="Shimojima M."/>
            <person name="Masuda S."/>
            <person name="Iwai M."/>
            <person name="Nobusawa T."/>
            <person name="Narise T."/>
            <person name="Kondo S."/>
            <person name="Saito H."/>
            <person name="Sato R."/>
            <person name="Murakawa M."/>
            <person name="Ihara Y."/>
            <person name="Oshima-Yamada Y."/>
            <person name="Ohtaka K."/>
            <person name="Satoh M."/>
            <person name="Sonobe K."/>
            <person name="Ishii M."/>
            <person name="Ohtani R."/>
            <person name="Kanamori-Sato M."/>
            <person name="Honoki R."/>
            <person name="Miyazaki D."/>
            <person name="Mochizuki H."/>
            <person name="Umetsu J."/>
            <person name="Higashi K."/>
            <person name="Shibata D."/>
            <person name="Kamiya Y."/>
            <person name="Sato N."/>
            <person name="Nakamura Y."/>
            <person name="Tabata S."/>
            <person name="Ida S."/>
            <person name="Kurokawa K."/>
            <person name="Ohta H."/>
        </authorList>
    </citation>
    <scope>NUCLEOTIDE SEQUENCE [LARGE SCALE GENOMIC DNA]</scope>
    <source>
        <strain evidence="9 10">NIES-2285</strain>
    </source>
</reference>
<evidence type="ECO:0000313" key="10">
    <source>
        <dbReference type="Proteomes" id="UP000054558"/>
    </source>
</evidence>
<keyword evidence="6 8" id="KW-0472">Membrane</keyword>
<dbReference type="Proteomes" id="UP000054558">
    <property type="component" value="Unassembled WGS sequence"/>
</dbReference>
<evidence type="ECO:0000256" key="8">
    <source>
        <dbReference type="SAM" id="Phobius"/>
    </source>
</evidence>
<evidence type="ECO:0000256" key="6">
    <source>
        <dbReference type="ARBA" id="ARBA00023136"/>
    </source>
</evidence>
<dbReference type="OMA" id="ARGMNEF"/>
<evidence type="ECO:0000256" key="7">
    <source>
        <dbReference type="SAM" id="MobiDB-lite"/>
    </source>
</evidence>
<feature type="region of interest" description="Disordered" evidence="7">
    <location>
        <begin position="246"/>
        <end position="265"/>
    </location>
</feature>
<accession>A0A0U9I664</accession>
<feature type="transmembrane region" description="Helical" evidence="8">
    <location>
        <begin position="21"/>
        <end position="42"/>
    </location>
</feature>
<feature type="transmembrane region" description="Helical" evidence="8">
    <location>
        <begin position="192"/>
        <end position="212"/>
    </location>
</feature>
<proteinExistence type="inferred from homology"/>
<dbReference type="STRING" id="105231.A0A0U9I664"/>
<dbReference type="SUPFAM" id="SSF103473">
    <property type="entry name" value="MFS general substrate transporter"/>
    <property type="match status" value="1"/>
</dbReference>
<keyword evidence="5 8" id="KW-1133">Transmembrane helix</keyword>
<organism evidence="9 10">
    <name type="scientific">Klebsormidium nitens</name>
    <name type="common">Green alga</name>
    <name type="synonym">Ulothrix nitens</name>
    <dbReference type="NCBI Taxonomy" id="105231"/>
    <lineage>
        <taxon>Eukaryota</taxon>
        <taxon>Viridiplantae</taxon>
        <taxon>Streptophyta</taxon>
        <taxon>Klebsormidiophyceae</taxon>
        <taxon>Klebsormidiales</taxon>
        <taxon>Klebsormidiaceae</taxon>
        <taxon>Klebsormidium</taxon>
    </lineage>
</organism>
<feature type="transmembrane region" description="Helical" evidence="8">
    <location>
        <begin position="345"/>
        <end position="368"/>
    </location>
</feature>
<feature type="transmembrane region" description="Helical" evidence="8">
    <location>
        <begin position="93"/>
        <end position="112"/>
    </location>
</feature>
<comment type="subcellular location">
    <subcellularLocation>
        <location evidence="1">Membrane</location>
        <topology evidence="1">Multi-pass membrane protein</topology>
    </subcellularLocation>
</comment>
<keyword evidence="10" id="KW-1185">Reference proteome</keyword>
<dbReference type="PANTHER" id="PTHR10332:SF10">
    <property type="entry name" value="EQUILIBRATIVE NUCLEOSIDE TRANSPORTER 4"/>
    <property type="match status" value="1"/>
</dbReference>
<dbReference type="OrthoDB" id="1856718at2759"/>
<dbReference type="PIRSF" id="PIRSF016379">
    <property type="entry name" value="ENT"/>
    <property type="match status" value="1"/>
</dbReference>
<dbReference type="InterPro" id="IPR036259">
    <property type="entry name" value="MFS_trans_sf"/>
</dbReference>
<feature type="transmembrane region" description="Helical" evidence="8">
    <location>
        <begin position="375"/>
        <end position="398"/>
    </location>
</feature>
<evidence type="ECO:0000313" key="9">
    <source>
        <dbReference type="EMBL" id="GAQ77564.1"/>
    </source>
</evidence>
<feature type="transmembrane region" description="Helical" evidence="8">
    <location>
        <begin position="404"/>
        <end position="428"/>
    </location>
</feature>
<evidence type="ECO:0000256" key="5">
    <source>
        <dbReference type="ARBA" id="ARBA00022989"/>
    </source>
</evidence>
<keyword evidence="3" id="KW-0813">Transport</keyword>
<feature type="transmembrane region" description="Helical" evidence="8">
    <location>
        <begin position="311"/>
        <end position="333"/>
    </location>
</feature>
<name>A0A0U9I664_KLENI</name>
<sequence>MTDPLLRAQLLPQEKPPKDRYNVAYIVFFIMGAGLLFSWNSFITAADYFGYLYPGAHIDRTFSLAYILAQFTAIILVINYGRRFSPAARITTGFTVFFVILLVIPLLDVAFIRDDKGTFSTLAVTVGLVVIAGTMDALEQGSLFGVAGELPEVYTQAITAGTGASGFIVSLLRCITKAALPRTRPGVRESAVLYFLIGAAFIAGVLASYRLLRQLPIIHYYERRKREREGEAQSILHLENGQSPVRCQRWEPNAGPPSLKNSPASPLQRDLSFDAYLSAPGSPHSPPSPPVLVELDSPQTAVTFWQVFRKIWLFAVMMLLVFLVTLSIFPGFLSEDVHSGLLGDWYPVLLITTYNTFDLVGKMLPLFFVVRNDKVIVSCVLLRALFFPAFLLCLHGPAAMGAEWVVFTLTAMLGATNGYFTGVLMMLAPKRVDPHEAETAGTVMVLFLASGLAAGALGGWLWLL</sequence>
<dbReference type="GO" id="GO:0005886">
    <property type="term" value="C:plasma membrane"/>
    <property type="evidence" value="ECO:0000318"/>
    <property type="project" value="GO_Central"/>
</dbReference>
<dbReference type="PANTHER" id="PTHR10332">
    <property type="entry name" value="EQUILIBRATIVE NUCLEOSIDE TRANSPORTER"/>
    <property type="match status" value="1"/>
</dbReference>
<protein>
    <submittedName>
        <fullName evidence="9">Nucleoside transporter family protein</fullName>
    </submittedName>
</protein>
<dbReference type="EMBL" id="DF236950">
    <property type="protein sequence ID" value="GAQ77564.1"/>
    <property type="molecule type" value="Genomic_DNA"/>
</dbReference>
<keyword evidence="4 8" id="KW-0812">Transmembrane</keyword>
<dbReference type="GO" id="GO:0005337">
    <property type="term" value="F:nucleoside transmembrane transporter activity"/>
    <property type="evidence" value="ECO:0000318"/>
    <property type="project" value="GO_Central"/>
</dbReference>
<dbReference type="Pfam" id="PF01733">
    <property type="entry name" value="Nucleoside_tran"/>
    <property type="match status" value="1"/>
</dbReference>
<evidence type="ECO:0000256" key="4">
    <source>
        <dbReference type="ARBA" id="ARBA00022692"/>
    </source>
</evidence>
<gene>
    <name evidence="9" type="ORF">KFL_000010130</name>
</gene>
<evidence type="ECO:0000256" key="1">
    <source>
        <dbReference type="ARBA" id="ARBA00004141"/>
    </source>
</evidence>
<dbReference type="InterPro" id="IPR002259">
    <property type="entry name" value="Eqnu_transpt"/>
</dbReference>
<feature type="transmembrane region" description="Helical" evidence="8">
    <location>
        <begin position="440"/>
        <end position="463"/>
    </location>
</feature>
<evidence type="ECO:0000256" key="2">
    <source>
        <dbReference type="ARBA" id="ARBA00007965"/>
    </source>
</evidence>
<comment type="similarity">
    <text evidence="2">Belongs to the SLC29A/ENT transporter (TC 2.A.57) family.</text>
</comment>
<feature type="transmembrane region" description="Helical" evidence="8">
    <location>
        <begin position="62"/>
        <end position="81"/>
    </location>
</feature>